<evidence type="ECO:0000313" key="2">
    <source>
        <dbReference type="EMBL" id="KGO86786.1"/>
    </source>
</evidence>
<reference evidence="2 3" key="1">
    <citation type="submission" date="2013-09" db="EMBL/GenBank/DDBJ databases">
        <authorList>
            <person name="Zeng Z."/>
            <person name="Chen C."/>
        </authorList>
    </citation>
    <scope>NUCLEOTIDE SEQUENCE [LARGE SCALE GENOMIC DNA]</scope>
    <source>
        <strain evidence="2 3">WB 3.3-2</strain>
    </source>
</reference>
<dbReference type="EMBL" id="JRLX01000008">
    <property type="protein sequence ID" value="KGO86786.1"/>
    <property type="molecule type" value="Genomic_DNA"/>
</dbReference>
<dbReference type="SUPFAM" id="SSF159888">
    <property type="entry name" value="YdhG-like"/>
    <property type="match status" value="1"/>
</dbReference>
<evidence type="ECO:0000259" key="1">
    <source>
        <dbReference type="Pfam" id="PF08818"/>
    </source>
</evidence>
<organism evidence="2 3">
    <name type="scientific">Flavobacterium rivuli WB 3.3-2 = DSM 21788</name>
    <dbReference type="NCBI Taxonomy" id="1121895"/>
    <lineage>
        <taxon>Bacteria</taxon>
        <taxon>Pseudomonadati</taxon>
        <taxon>Bacteroidota</taxon>
        <taxon>Flavobacteriia</taxon>
        <taxon>Flavobacteriales</taxon>
        <taxon>Flavobacteriaceae</taxon>
        <taxon>Flavobacterium</taxon>
    </lineage>
</organism>
<dbReference type="Proteomes" id="UP000030152">
    <property type="component" value="Unassembled WGS sequence"/>
</dbReference>
<name>A0A0A2M5A8_9FLAO</name>
<dbReference type="Pfam" id="PF08818">
    <property type="entry name" value="DUF1801"/>
    <property type="match status" value="1"/>
</dbReference>
<dbReference type="OrthoDB" id="115213at2"/>
<keyword evidence="3" id="KW-1185">Reference proteome</keyword>
<dbReference type="AlphaFoldDB" id="A0A0A2M5A8"/>
<comment type="caution">
    <text evidence="2">The sequence shown here is derived from an EMBL/GenBank/DDBJ whole genome shotgun (WGS) entry which is preliminary data.</text>
</comment>
<evidence type="ECO:0000313" key="3">
    <source>
        <dbReference type="Proteomes" id="UP000030152"/>
    </source>
</evidence>
<dbReference type="InterPro" id="IPR014922">
    <property type="entry name" value="YdhG-like"/>
</dbReference>
<dbReference type="eggNOG" id="COG5646">
    <property type="taxonomic scope" value="Bacteria"/>
</dbReference>
<feature type="domain" description="YdhG-like" evidence="1">
    <location>
        <begin position="16"/>
        <end position="106"/>
    </location>
</feature>
<proteinExistence type="predicted"/>
<dbReference type="Gene3D" id="3.90.1150.200">
    <property type="match status" value="1"/>
</dbReference>
<sequence>MNPVQNYISTFSPEVQELLKQVREIITNTAPEAEESIGYGMPAYKLSGKPLVYFAGYKKHIGLYALPSGHEAFAEELNKYKKGKGSVQFPVNEPLPLDLIERIVKFRKEENSG</sequence>
<gene>
    <name evidence="2" type="ORF">Q765_09165</name>
</gene>
<protein>
    <recommendedName>
        <fullName evidence="1">YdhG-like domain-containing protein</fullName>
    </recommendedName>
</protein>
<dbReference type="STRING" id="1121895.GCA_000378485_00111"/>
<accession>A0A0A2M5A8</accession>
<dbReference type="RefSeq" id="WP_020211237.1">
    <property type="nucleotide sequence ID" value="NZ_JRLX01000008.1"/>
</dbReference>